<keyword evidence="4" id="KW-1185">Reference proteome</keyword>
<feature type="transmembrane region" description="Helical" evidence="2">
    <location>
        <begin position="16"/>
        <end position="36"/>
    </location>
</feature>
<keyword evidence="2" id="KW-0472">Membrane</keyword>
<feature type="region of interest" description="Disordered" evidence="1">
    <location>
        <begin position="85"/>
        <end position="108"/>
    </location>
</feature>
<organism evidence="3 4">
    <name type="scientific">Massarina eburnea CBS 473.64</name>
    <dbReference type="NCBI Taxonomy" id="1395130"/>
    <lineage>
        <taxon>Eukaryota</taxon>
        <taxon>Fungi</taxon>
        <taxon>Dikarya</taxon>
        <taxon>Ascomycota</taxon>
        <taxon>Pezizomycotina</taxon>
        <taxon>Dothideomycetes</taxon>
        <taxon>Pleosporomycetidae</taxon>
        <taxon>Pleosporales</taxon>
        <taxon>Massarineae</taxon>
        <taxon>Massarinaceae</taxon>
        <taxon>Massarina</taxon>
    </lineage>
</organism>
<feature type="compositionally biased region" description="Pro residues" evidence="1">
    <location>
        <begin position="61"/>
        <end position="72"/>
    </location>
</feature>
<reference evidence="3" key="1">
    <citation type="journal article" date="2020" name="Stud. Mycol.">
        <title>101 Dothideomycetes genomes: a test case for predicting lifestyles and emergence of pathogens.</title>
        <authorList>
            <person name="Haridas S."/>
            <person name="Albert R."/>
            <person name="Binder M."/>
            <person name="Bloem J."/>
            <person name="Labutti K."/>
            <person name="Salamov A."/>
            <person name="Andreopoulos B."/>
            <person name="Baker S."/>
            <person name="Barry K."/>
            <person name="Bills G."/>
            <person name="Bluhm B."/>
            <person name="Cannon C."/>
            <person name="Castanera R."/>
            <person name="Culley D."/>
            <person name="Daum C."/>
            <person name="Ezra D."/>
            <person name="Gonzalez J."/>
            <person name="Henrissat B."/>
            <person name="Kuo A."/>
            <person name="Liang C."/>
            <person name="Lipzen A."/>
            <person name="Lutzoni F."/>
            <person name="Magnuson J."/>
            <person name="Mondo S."/>
            <person name="Nolan M."/>
            <person name="Ohm R."/>
            <person name="Pangilinan J."/>
            <person name="Park H.-J."/>
            <person name="Ramirez L."/>
            <person name="Alfaro M."/>
            <person name="Sun H."/>
            <person name="Tritt A."/>
            <person name="Yoshinaga Y."/>
            <person name="Zwiers L.-H."/>
            <person name="Turgeon B."/>
            <person name="Goodwin S."/>
            <person name="Spatafora J."/>
            <person name="Crous P."/>
            <person name="Grigoriev I."/>
        </authorList>
    </citation>
    <scope>NUCLEOTIDE SEQUENCE</scope>
    <source>
        <strain evidence="3">CBS 473.64</strain>
    </source>
</reference>
<evidence type="ECO:0000256" key="1">
    <source>
        <dbReference type="SAM" id="MobiDB-lite"/>
    </source>
</evidence>
<sequence length="108" mass="12208">MTDPIRSHIQEDWRSIGTIVGSTAVLALAGVVLWILRTRHKRRSPSISDVSNPYENEPIVVDPPYPETPYPEAPAREVRAKELPGTQVFEAPGHFPNHEMTAERRRDV</sequence>
<protein>
    <submittedName>
        <fullName evidence="3">Uncharacterized protein</fullName>
    </submittedName>
</protein>
<keyword evidence="2" id="KW-1133">Transmembrane helix</keyword>
<evidence type="ECO:0000313" key="3">
    <source>
        <dbReference type="EMBL" id="KAF2640773.1"/>
    </source>
</evidence>
<accession>A0A6A6S269</accession>
<dbReference type="EMBL" id="MU006784">
    <property type="protein sequence ID" value="KAF2640773.1"/>
    <property type="molecule type" value="Genomic_DNA"/>
</dbReference>
<dbReference type="AlphaFoldDB" id="A0A6A6S269"/>
<evidence type="ECO:0000313" key="4">
    <source>
        <dbReference type="Proteomes" id="UP000799753"/>
    </source>
</evidence>
<feature type="compositionally biased region" description="Polar residues" evidence="1">
    <location>
        <begin position="45"/>
        <end position="54"/>
    </location>
</feature>
<evidence type="ECO:0000256" key="2">
    <source>
        <dbReference type="SAM" id="Phobius"/>
    </source>
</evidence>
<gene>
    <name evidence="3" type="ORF">P280DRAFT_469474</name>
</gene>
<proteinExistence type="predicted"/>
<dbReference type="Proteomes" id="UP000799753">
    <property type="component" value="Unassembled WGS sequence"/>
</dbReference>
<keyword evidence="2" id="KW-0812">Transmembrane</keyword>
<feature type="region of interest" description="Disordered" evidence="1">
    <location>
        <begin position="43"/>
        <end position="72"/>
    </location>
</feature>
<name>A0A6A6S269_9PLEO</name>
<feature type="compositionally biased region" description="Basic and acidic residues" evidence="1">
    <location>
        <begin position="96"/>
        <end position="108"/>
    </location>
</feature>